<dbReference type="InterPro" id="IPR005532">
    <property type="entry name" value="SUMF_dom"/>
</dbReference>
<feature type="domain" description="DinB-like" evidence="5">
    <location>
        <begin position="31"/>
        <end position="173"/>
    </location>
</feature>
<comment type="pathway">
    <text evidence="3">Amino-acid biosynthesis; ergothioneine biosynthesis.</text>
</comment>
<dbReference type="InterPro" id="IPR051043">
    <property type="entry name" value="Sulfatase_Mod_Factor_Kinase"/>
</dbReference>
<dbReference type="AlphaFoldDB" id="A0A7X6I8A7"/>
<keyword evidence="2" id="KW-0408">Iron</keyword>
<dbReference type="Pfam" id="PF12867">
    <property type="entry name" value="DinB_2"/>
    <property type="match status" value="1"/>
</dbReference>
<dbReference type="InterPro" id="IPR042095">
    <property type="entry name" value="SUMF_sf"/>
</dbReference>
<dbReference type="InterPro" id="IPR034660">
    <property type="entry name" value="DinB/YfiT-like"/>
</dbReference>
<reference evidence="6 7" key="1">
    <citation type="journal article" date="2020" name="Nature">
        <title>Bacterial chemolithoautotrophy via manganese oxidation.</title>
        <authorList>
            <person name="Yu H."/>
            <person name="Leadbetter J.R."/>
        </authorList>
    </citation>
    <scope>NUCLEOTIDE SEQUENCE [LARGE SCALE GENOMIC DNA]</scope>
    <source>
        <strain evidence="6 7">RBP-1</strain>
    </source>
</reference>
<dbReference type="NCBIfam" id="TIGR04373">
    <property type="entry name" value="egtB_X_signatur"/>
    <property type="match status" value="1"/>
</dbReference>
<evidence type="ECO:0000256" key="2">
    <source>
        <dbReference type="ARBA" id="ARBA00023004"/>
    </source>
</evidence>
<dbReference type="InterPro" id="IPR024775">
    <property type="entry name" value="DinB-like"/>
</dbReference>
<gene>
    <name evidence="6" type="primary">egtB</name>
    <name evidence="6" type="ORF">RAMLITH_21575</name>
</gene>
<dbReference type="PANTHER" id="PTHR23150">
    <property type="entry name" value="SULFATASE MODIFYING FACTOR 1, 2"/>
    <property type="match status" value="1"/>
</dbReference>
<keyword evidence="1" id="KW-0560">Oxidoreductase</keyword>
<evidence type="ECO:0000259" key="5">
    <source>
        <dbReference type="Pfam" id="PF12867"/>
    </source>
</evidence>
<evidence type="ECO:0000256" key="3">
    <source>
        <dbReference type="ARBA" id="ARBA00037882"/>
    </source>
</evidence>
<dbReference type="SUPFAM" id="SSF109854">
    <property type="entry name" value="DinB/YfiT-like putative metalloenzymes"/>
    <property type="match status" value="1"/>
</dbReference>
<evidence type="ECO:0000313" key="6">
    <source>
        <dbReference type="EMBL" id="NKE68411.1"/>
    </source>
</evidence>
<proteinExistence type="predicted"/>
<dbReference type="RefSeq" id="WP_168109530.1">
    <property type="nucleotide sequence ID" value="NZ_VTOX01000010.1"/>
</dbReference>
<dbReference type="EMBL" id="VTOX01000010">
    <property type="protein sequence ID" value="NKE68411.1"/>
    <property type="molecule type" value="Genomic_DNA"/>
</dbReference>
<name>A0A7X6I8A7_9BURK</name>
<keyword evidence="7" id="KW-1185">Reference proteome</keyword>
<feature type="domain" description="Sulfatase-modifying factor enzyme-like" evidence="4">
    <location>
        <begin position="199"/>
        <end position="332"/>
    </location>
</feature>
<sequence length="416" mass="46200">MNEASRVYSLPAPPEALALRMGAPRAVRAALLAARQRTLSLADDVRAGLGAEYPAIPYAPELNPPLWELGHVAWFQEWWIARNRELGLGVACDPAHDRPPSLLPQADAWYDSSRVAHPTRWQLPLPGEQETRDYLARTLAQTLELLDALPADAGDDALYFFRLAAVHEEMHAEAAIYMAENLGIAVRAPAPGDVPAAAAELEVPAQRFRLGSGGAGFAFDNELQSHEVTLQAFRIDARPVTWARFLPFVEAGGYERRECWSDAGWEWLGGQPARHPARLRRAGSDWEQRRGGRWLPIAPPQAAVHLTAHEADAWCRWAGRRLPTEAEWECAAVTLPGFRWGEVWEWTASSFEPYPGFAPHPYRDYSAPWFGSRRVLRGASHATAPALAHARYRNFFEPHRSDVFAGFRSSRAGGGA</sequence>
<dbReference type="Proteomes" id="UP000521868">
    <property type="component" value="Unassembled WGS sequence"/>
</dbReference>
<accession>A0A7X6I8A7</accession>
<dbReference type="Pfam" id="PF03781">
    <property type="entry name" value="FGE-sulfatase"/>
    <property type="match status" value="2"/>
</dbReference>
<evidence type="ECO:0000313" key="7">
    <source>
        <dbReference type="Proteomes" id="UP000521868"/>
    </source>
</evidence>
<feature type="domain" description="Sulfatase-modifying factor enzyme-like" evidence="4">
    <location>
        <begin position="341"/>
        <end position="408"/>
    </location>
</feature>
<protein>
    <submittedName>
        <fullName evidence="6">Ergothioneine biosynthesis protein EgtB</fullName>
    </submittedName>
</protein>
<comment type="caution">
    <text evidence="6">The sequence shown here is derived from an EMBL/GenBank/DDBJ whole genome shotgun (WGS) entry which is preliminary data.</text>
</comment>
<dbReference type="Gene3D" id="3.90.1580.10">
    <property type="entry name" value="paralog of FGE (formylglycine-generating enzyme)"/>
    <property type="match status" value="2"/>
</dbReference>
<dbReference type="PANTHER" id="PTHR23150:SF36">
    <property type="entry name" value="HERCYNINE OXYGENASE"/>
    <property type="match status" value="1"/>
</dbReference>
<dbReference type="SUPFAM" id="SSF56436">
    <property type="entry name" value="C-type lectin-like"/>
    <property type="match status" value="1"/>
</dbReference>
<dbReference type="InterPro" id="IPR030809">
    <property type="entry name" value="EgtB_signatur"/>
</dbReference>
<evidence type="ECO:0000259" key="4">
    <source>
        <dbReference type="Pfam" id="PF03781"/>
    </source>
</evidence>
<organism evidence="6 7">
    <name type="scientific">Ramlibacter lithotrophicus</name>
    <dbReference type="NCBI Taxonomy" id="2606681"/>
    <lineage>
        <taxon>Bacteria</taxon>
        <taxon>Pseudomonadati</taxon>
        <taxon>Pseudomonadota</taxon>
        <taxon>Betaproteobacteria</taxon>
        <taxon>Burkholderiales</taxon>
        <taxon>Comamonadaceae</taxon>
        <taxon>Ramlibacter</taxon>
    </lineage>
</organism>
<evidence type="ECO:0000256" key="1">
    <source>
        <dbReference type="ARBA" id="ARBA00023002"/>
    </source>
</evidence>
<dbReference type="NCBIfam" id="NF041186">
    <property type="entry name" value="SenA"/>
    <property type="match status" value="1"/>
</dbReference>
<dbReference type="InterPro" id="IPR016187">
    <property type="entry name" value="CTDL_fold"/>
</dbReference>